<gene>
    <name evidence="6" type="ORF">SSDG_03563</name>
</gene>
<dbReference type="InterPro" id="IPR041472">
    <property type="entry name" value="BL00235/CARNS1_N"/>
</dbReference>
<protein>
    <recommendedName>
        <fullName evidence="5">ATP-grasp domain-containing protein</fullName>
    </recommendedName>
</protein>
<evidence type="ECO:0000256" key="4">
    <source>
        <dbReference type="PROSITE-ProRule" id="PRU00409"/>
    </source>
</evidence>
<feature type="domain" description="ATP-grasp" evidence="5">
    <location>
        <begin position="132"/>
        <end position="330"/>
    </location>
</feature>
<dbReference type="GO" id="GO:0016874">
    <property type="term" value="F:ligase activity"/>
    <property type="evidence" value="ECO:0007669"/>
    <property type="project" value="UniProtKB-KW"/>
</dbReference>
<dbReference type="Gene3D" id="3.30.470.20">
    <property type="entry name" value="ATP-grasp fold, B domain"/>
    <property type="match status" value="1"/>
</dbReference>
<proteinExistence type="predicted"/>
<dbReference type="AlphaFoldDB" id="B5HEH8"/>
<dbReference type="eggNOG" id="COG2232">
    <property type="taxonomic scope" value="Bacteria"/>
</dbReference>
<evidence type="ECO:0000256" key="2">
    <source>
        <dbReference type="ARBA" id="ARBA00022741"/>
    </source>
</evidence>
<dbReference type="PANTHER" id="PTHR43585:SF2">
    <property type="entry name" value="ATP-GRASP ENZYME FSQD"/>
    <property type="match status" value="1"/>
</dbReference>
<evidence type="ECO:0000259" key="5">
    <source>
        <dbReference type="PROSITE" id="PS50975"/>
    </source>
</evidence>
<dbReference type="SUPFAM" id="SSF56059">
    <property type="entry name" value="Glutathione synthetase ATP-binding domain-like"/>
    <property type="match status" value="1"/>
</dbReference>
<dbReference type="Gene3D" id="3.30.1490.20">
    <property type="entry name" value="ATP-grasp fold, A domain"/>
    <property type="match status" value="1"/>
</dbReference>
<keyword evidence="2 4" id="KW-0547">Nucleotide-binding</keyword>
<accession>B5HEH8</accession>
<dbReference type="PROSITE" id="PS50975">
    <property type="entry name" value="ATP_GRASP"/>
    <property type="match status" value="1"/>
</dbReference>
<evidence type="ECO:0000313" key="7">
    <source>
        <dbReference type="Proteomes" id="UP000002805"/>
    </source>
</evidence>
<dbReference type="Gene3D" id="3.40.50.20">
    <property type="match status" value="1"/>
</dbReference>
<keyword evidence="3 4" id="KW-0067">ATP-binding</keyword>
<keyword evidence="7" id="KW-1185">Reference proteome</keyword>
<dbReference type="PANTHER" id="PTHR43585">
    <property type="entry name" value="FUMIPYRROLE BIOSYNTHESIS PROTEIN C"/>
    <property type="match status" value="1"/>
</dbReference>
<organism evidence="6 7">
    <name type="scientific">Streptomyces pristinaespiralis (strain ATCC 25486 / DSM 40338 / CBS 914.69 / JCM 4507 / KCC S-0507 / NBRC 13074 / NRRL 2958 / 5647)</name>
    <dbReference type="NCBI Taxonomy" id="457429"/>
    <lineage>
        <taxon>Bacteria</taxon>
        <taxon>Bacillati</taxon>
        <taxon>Actinomycetota</taxon>
        <taxon>Actinomycetes</taxon>
        <taxon>Kitasatosporales</taxon>
        <taxon>Streptomycetaceae</taxon>
        <taxon>Streptomyces</taxon>
    </lineage>
</organism>
<dbReference type="InterPro" id="IPR040570">
    <property type="entry name" value="LAL_C2"/>
</dbReference>
<dbReference type="HOGENOM" id="CLU_029016_6_0_11"/>
<dbReference type="GO" id="GO:0005524">
    <property type="term" value="F:ATP binding"/>
    <property type="evidence" value="ECO:0007669"/>
    <property type="project" value="UniProtKB-UniRule"/>
</dbReference>
<dbReference type="InterPro" id="IPR052032">
    <property type="entry name" value="ATP-dep_AA_Ligase"/>
</dbReference>
<keyword evidence="1" id="KW-0436">Ligase</keyword>
<dbReference type="GO" id="GO:0046872">
    <property type="term" value="F:metal ion binding"/>
    <property type="evidence" value="ECO:0007669"/>
    <property type="project" value="InterPro"/>
</dbReference>
<reference evidence="7" key="2">
    <citation type="submission" date="2009-10" db="EMBL/GenBank/DDBJ databases">
        <title>The genome sequence of Streptomyces pristinaespiralis strain ATCC 25486.</title>
        <authorList>
            <consortium name="The Broad Institute Genome Sequencing Platform"/>
            <consortium name="Broad Institute Microbial Sequencing Center"/>
            <person name="Fischbach M."/>
            <person name="Godfrey P."/>
            <person name="Ward D."/>
            <person name="Young S."/>
            <person name="Zeng Q."/>
            <person name="Koehrsen M."/>
            <person name="Alvarado L."/>
            <person name="Berlin A.M."/>
            <person name="Bochicchio J."/>
            <person name="Borenstein D."/>
            <person name="Chapman S.B."/>
            <person name="Chen Z."/>
            <person name="Engels R."/>
            <person name="Freedman E."/>
            <person name="Gellesch M."/>
            <person name="Goldberg J."/>
            <person name="Griggs A."/>
            <person name="Gujja S."/>
            <person name="Heilman E.R."/>
            <person name="Heiman D.I."/>
            <person name="Hepburn T.A."/>
            <person name="Howarth C."/>
            <person name="Jen D."/>
            <person name="Larson L."/>
            <person name="Lewis B."/>
            <person name="Mehta T."/>
            <person name="Park D."/>
            <person name="Pearson M."/>
            <person name="Richards J."/>
            <person name="Roberts A."/>
            <person name="Saif S."/>
            <person name="Shea T.D."/>
            <person name="Shenoy N."/>
            <person name="Sisk P."/>
            <person name="Stolte C."/>
            <person name="Sykes S.N."/>
            <person name="Thomson T."/>
            <person name="Walk T."/>
            <person name="White J."/>
            <person name="Yandava C."/>
            <person name="Straight P."/>
            <person name="Clardy J."/>
            <person name="Hung D."/>
            <person name="Kolter R."/>
            <person name="Mekalanos J."/>
            <person name="Walker S."/>
            <person name="Walsh C.T."/>
            <person name="Wieland-Brown L.C."/>
            <person name="Haas B."/>
            <person name="Nusbaum C."/>
            <person name="Birren B."/>
        </authorList>
    </citation>
    <scope>NUCLEOTIDE SEQUENCE [LARGE SCALE GENOMIC DNA]</scope>
    <source>
        <strain evidence="7">ATCC 25486 / DSM 40338 / CBS 914.69 / JCM 4507 / NBRC 13074 / NRRL 2958 / 5647</strain>
    </source>
</reference>
<evidence type="ECO:0000256" key="3">
    <source>
        <dbReference type="ARBA" id="ARBA00022840"/>
    </source>
</evidence>
<sequence length="429" mass="46317">MRIDHETSGVRTVHILMIECNPNGIAGIANALELGHDVTLVSVDPDFYLGVSPLAEAAYAHPKCQVIKSEQAFSIEDLTALARNLHAEKPVHGVTTYSEYHTVHTAAVAEALGLPGMSVEGARNARHKHLTRTTLDGTGVRQPRFAHVADPAEVEAAVREIGFPCVVKPSDGTASLHVLHLKDEQDLRDYLAELADVVDYGRGVVRIPDILIEEFVTGELISVESCVLGNGEVVNLGLTDRPLSGFPHFIEMGATYFSGHPLQDELFATTTRVLNELGVDFGFIHTEYLLSADGPVLCEVNGRLIGGIVPSLMQITSGVDPYLEVIRQALGERPELPFPGETTAGGHWFGAPVAGTVDAIGFDAIEELPGFHSALAYKKPGTPVTRLSRSNFDWIGHIIFTGADRAEVNKRCEAALDGIDLRMKVDVAR</sequence>
<dbReference type="Proteomes" id="UP000002805">
    <property type="component" value="Chromosome"/>
</dbReference>
<reference evidence="7" key="1">
    <citation type="submission" date="2008-02" db="EMBL/GenBank/DDBJ databases">
        <authorList>
            <consortium name="The Broad Institute Genome Sequencing Platform"/>
            <person name="Fischbach M."/>
            <person name="Ward D."/>
            <person name="Young S."/>
            <person name="Jaffe D."/>
            <person name="Gnerre S."/>
            <person name="Berlin A."/>
            <person name="Heiman D."/>
            <person name="Hepburn T."/>
            <person name="Sykes S."/>
            <person name="Alvarado L."/>
            <person name="Kodira C.D."/>
            <person name="Straight P."/>
            <person name="Clardy J."/>
            <person name="Hung D."/>
            <person name="Kolter R."/>
            <person name="Mekalanos J."/>
            <person name="Walker S."/>
            <person name="Walsh C.T."/>
            <person name="Lander E."/>
            <person name="Galagan J."/>
            <person name="Nusbaum C."/>
            <person name="Birren B."/>
        </authorList>
    </citation>
    <scope>NUCLEOTIDE SEQUENCE [LARGE SCALE GENOMIC DNA]</scope>
    <source>
        <strain evidence="7">ATCC 25486 / DSM 40338 / CBS 914.69 / JCM 4507 / NBRC 13074 / NRRL 2958 / 5647</strain>
    </source>
</reference>
<dbReference type="Pfam" id="PF18603">
    <property type="entry name" value="LAL_C2"/>
    <property type="match status" value="1"/>
</dbReference>
<evidence type="ECO:0000256" key="1">
    <source>
        <dbReference type="ARBA" id="ARBA00022598"/>
    </source>
</evidence>
<name>B5HEH8_STRE2</name>
<dbReference type="EMBL" id="CM000950">
    <property type="protein sequence ID" value="EDY65239.2"/>
    <property type="molecule type" value="Genomic_DNA"/>
</dbReference>
<dbReference type="Pfam" id="PF13535">
    <property type="entry name" value="ATP-grasp_4"/>
    <property type="match status" value="1"/>
</dbReference>
<dbReference type="InterPro" id="IPR013815">
    <property type="entry name" value="ATP_grasp_subdomain_1"/>
</dbReference>
<dbReference type="Pfam" id="PF18130">
    <property type="entry name" value="ATPgrasp_N"/>
    <property type="match status" value="1"/>
</dbReference>
<evidence type="ECO:0000313" key="6">
    <source>
        <dbReference type="EMBL" id="EDY65239.2"/>
    </source>
</evidence>
<dbReference type="InterPro" id="IPR011761">
    <property type="entry name" value="ATP-grasp"/>
</dbReference>